<sequence>MQSVCVYYVDLLNDMKTTVKTFWISMLLILTCSISGKAVDFAKVCVKSAETCNVSATLSSCSSTSSKKIKQESSKFADTRFSWTTDVELGTKPLTEIYSSNQQRIRRVIEDNIFLRNIFLILSNHENLLVHGRTKQYFSDKDPYYAVTGRDYYIYTLRRILI</sequence>
<proteinExistence type="predicted"/>
<protein>
    <submittedName>
        <fullName evidence="1">Uncharacterized protein</fullName>
    </submittedName>
</protein>
<dbReference type="Proteomes" id="UP000679226">
    <property type="component" value="Chromosome"/>
</dbReference>
<reference evidence="1" key="1">
    <citation type="journal article" date="2021" name="PLoS Genet.">
        <title>Mobile Type VI secretion system loci of the gut Bacteroidales display extensive intra-ecosystem transfer, multi-species spread and geographical clustering.</title>
        <authorList>
            <person name="Garcia-Bayona L."/>
            <person name="Coyne M.J."/>
            <person name="Comstock L.E."/>
        </authorList>
    </citation>
    <scope>NUCLEOTIDE SEQUENCE</scope>
    <source>
        <strain evidence="1">CL11T00C20</strain>
    </source>
</reference>
<dbReference type="KEGG" id="beg:INE88_02124"/>
<evidence type="ECO:0000313" key="2">
    <source>
        <dbReference type="Proteomes" id="UP000679226"/>
    </source>
</evidence>
<dbReference type="EMBL" id="CP072227">
    <property type="protein sequence ID" value="QUT45304.1"/>
    <property type="molecule type" value="Genomic_DNA"/>
</dbReference>
<organism evidence="1 2">
    <name type="scientific">Bacteroides eggerthii</name>
    <dbReference type="NCBI Taxonomy" id="28111"/>
    <lineage>
        <taxon>Bacteria</taxon>
        <taxon>Pseudomonadati</taxon>
        <taxon>Bacteroidota</taxon>
        <taxon>Bacteroidia</taxon>
        <taxon>Bacteroidales</taxon>
        <taxon>Bacteroidaceae</taxon>
        <taxon>Bacteroides</taxon>
    </lineage>
</organism>
<gene>
    <name evidence="1" type="ORF">INE88_02124</name>
</gene>
<dbReference type="AlphaFoldDB" id="A0A975KGV0"/>
<evidence type="ECO:0000313" key="1">
    <source>
        <dbReference type="EMBL" id="QUT45304.1"/>
    </source>
</evidence>
<name>A0A975KGV0_9BACE</name>
<accession>A0A975KGV0</accession>